<evidence type="ECO:0000259" key="3">
    <source>
        <dbReference type="Pfam" id="PF00294"/>
    </source>
</evidence>
<keyword evidence="2 4" id="KW-0418">Kinase</keyword>
<dbReference type="RefSeq" id="WP_058633955.1">
    <property type="nucleotide sequence ID" value="NZ_LDPZ01000008.1"/>
</dbReference>
<dbReference type="STRING" id="401562.NS365_19560"/>
<reference evidence="4 5" key="1">
    <citation type="journal article" date="2016" name="Front. Microbiol.">
        <title>Genomic Resource of Rice Seed Associated Bacteria.</title>
        <authorList>
            <person name="Midha S."/>
            <person name="Bansal K."/>
            <person name="Sharma S."/>
            <person name="Kumar N."/>
            <person name="Patil P.P."/>
            <person name="Chaudhry V."/>
            <person name="Patil P.B."/>
        </authorList>
    </citation>
    <scope>NUCLEOTIDE SEQUENCE [LARGE SCALE GENOMIC DNA]</scope>
    <source>
        <strain evidence="4 5">NS226</strain>
    </source>
</reference>
<organism evidence="4 5">
    <name type="scientific">Aureimonas ureilytica</name>
    <dbReference type="NCBI Taxonomy" id="401562"/>
    <lineage>
        <taxon>Bacteria</taxon>
        <taxon>Pseudomonadati</taxon>
        <taxon>Pseudomonadota</taxon>
        <taxon>Alphaproteobacteria</taxon>
        <taxon>Hyphomicrobiales</taxon>
        <taxon>Aurantimonadaceae</taxon>
        <taxon>Aureimonas</taxon>
    </lineage>
</organism>
<comment type="caution">
    <text evidence="4">The sequence shown here is derived from an EMBL/GenBank/DDBJ whole genome shotgun (WGS) entry which is preliminary data.</text>
</comment>
<protein>
    <submittedName>
        <fullName evidence="4">Kinase</fullName>
    </submittedName>
</protein>
<dbReference type="PATRIC" id="fig|401562.3.peg.4900"/>
<dbReference type="GO" id="GO:0016301">
    <property type="term" value="F:kinase activity"/>
    <property type="evidence" value="ECO:0007669"/>
    <property type="project" value="UniProtKB-KW"/>
</dbReference>
<sequence length="319" mass="32888">MSHDVSVIGLYILDVLGRPVDAIPPGGQVAFIDEIRLTVAGTAGGTVIDLAKLGLNCLAVGAVGDDEKADFVLATLRRFGVDTSQMQQLQGVPTSATILNIRRDGSRPALHARGASDHFEVADAALDAVLAPAIIHLGGTGLLAKLDGAPSARLLAEAKRRGRTVTFDLLGAGPQTLSLIEPLLPHIDYFMPSIEEARDISGAADVPSAAGFFLGRGVKHCVFTLGGDGACFVAASGETVHQPAYAIDVVDTTGCGDAFDAGFITALHHRMDVSTALAFAQASAALVATGLGSDAGIRSFDETLAFMNEAPRRAHAPSA</sequence>
<feature type="domain" description="Carbohydrate kinase PfkB" evidence="3">
    <location>
        <begin position="4"/>
        <end position="294"/>
    </location>
</feature>
<name>A0A175RDZ1_9HYPH</name>
<dbReference type="OrthoDB" id="9813569at2"/>
<dbReference type="EMBL" id="LDPZ01000008">
    <property type="protein sequence ID" value="KTQ97513.1"/>
    <property type="molecule type" value="Genomic_DNA"/>
</dbReference>
<dbReference type="InterPro" id="IPR011611">
    <property type="entry name" value="PfkB_dom"/>
</dbReference>
<dbReference type="PANTHER" id="PTHR10584">
    <property type="entry name" value="SUGAR KINASE"/>
    <property type="match status" value="1"/>
</dbReference>
<evidence type="ECO:0000313" key="4">
    <source>
        <dbReference type="EMBL" id="KTQ97513.1"/>
    </source>
</evidence>
<dbReference type="Proteomes" id="UP000078272">
    <property type="component" value="Unassembled WGS sequence"/>
</dbReference>
<proteinExistence type="predicted"/>
<gene>
    <name evidence="4" type="ORF">NS226_04355</name>
</gene>
<dbReference type="SUPFAM" id="SSF53613">
    <property type="entry name" value="Ribokinase-like"/>
    <property type="match status" value="1"/>
</dbReference>
<accession>A0A175RDZ1</accession>
<evidence type="ECO:0000313" key="5">
    <source>
        <dbReference type="Proteomes" id="UP000078272"/>
    </source>
</evidence>
<dbReference type="Gene3D" id="3.40.1190.20">
    <property type="match status" value="1"/>
</dbReference>
<dbReference type="AlphaFoldDB" id="A0A175RDZ1"/>
<dbReference type="GO" id="GO:0005829">
    <property type="term" value="C:cytosol"/>
    <property type="evidence" value="ECO:0007669"/>
    <property type="project" value="TreeGrafter"/>
</dbReference>
<dbReference type="CDD" id="cd01166">
    <property type="entry name" value="KdgK"/>
    <property type="match status" value="1"/>
</dbReference>
<dbReference type="Pfam" id="PF00294">
    <property type="entry name" value="PfkB"/>
    <property type="match status" value="1"/>
</dbReference>
<evidence type="ECO:0000256" key="1">
    <source>
        <dbReference type="ARBA" id="ARBA00022679"/>
    </source>
</evidence>
<evidence type="ECO:0000256" key="2">
    <source>
        <dbReference type="ARBA" id="ARBA00022777"/>
    </source>
</evidence>
<keyword evidence="1" id="KW-0808">Transferase</keyword>
<dbReference type="InterPro" id="IPR029056">
    <property type="entry name" value="Ribokinase-like"/>
</dbReference>
<dbReference type="PANTHER" id="PTHR10584:SF166">
    <property type="entry name" value="RIBOKINASE"/>
    <property type="match status" value="1"/>
</dbReference>